<protein>
    <submittedName>
        <fullName evidence="5">FAD-linked oxidase</fullName>
    </submittedName>
</protein>
<dbReference type="Gene3D" id="3.30.43.10">
    <property type="entry name" value="Uridine Diphospho-n-acetylenolpyruvylglucosamine Reductase, domain 2"/>
    <property type="match status" value="1"/>
</dbReference>
<dbReference type="InterPro" id="IPR016169">
    <property type="entry name" value="FAD-bd_PCMH_sub2"/>
</dbReference>
<dbReference type="InterPro" id="IPR036318">
    <property type="entry name" value="FAD-bd_PCMH-like_sf"/>
</dbReference>
<dbReference type="EMBL" id="CP008941">
    <property type="protein sequence ID" value="AIK95556.1"/>
    <property type="molecule type" value="Genomic_DNA"/>
</dbReference>
<dbReference type="InterPro" id="IPR016166">
    <property type="entry name" value="FAD-bd_PCMH"/>
</dbReference>
<dbReference type="PANTHER" id="PTHR43762:SF1">
    <property type="entry name" value="D-ARABINONO-1,4-LACTONE OXIDASE"/>
    <property type="match status" value="1"/>
</dbReference>
<dbReference type="STRING" id="91604.ID47_00420"/>
<dbReference type="PROSITE" id="PS51387">
    <property type="entry name" value="FAD_PCMH"/>
    <property type="match status" value="1"/>
</dbReference>
<name>A0A077AT60_9PROT</name>
<dbReference type="Pfam" id="PF03009">
    <property type="entry name" value="GDPD"/>
    <property type="match status" value="1"/>
</dbReference>
<dbReference type="GO" id="GO:0008081">
    <property type="term" value="F:phosphoric diester hydrolase activity"/>
    <property type="evidence" value="ECO:0007669"/>
    <property type="project" value="InterPro"/>
</dbReference>
<dbReference type="GO" id="GO:0006629">
    <property type="term" value="P:lipid metabolic process"/>
    <property type="evidence" value="ECO:0007669"/>
    <property type="project" value="InterPro"/>
</dbReference>
<dbReference type="Gene3D" id="3.30.465.10">
    <property type="match status" value="1"/>
</dbReference>
<evidence type="ECO:0000313" key="6">
    <source>
        <dbReference type="Proteomes" id="UP000028926"/>
    </source>
</evidence>
<feature type="domain" description="FAD-binding PCMH-type" evidence="3">
    <location>
        <begin position="307"/>
        <end position="477"/>
    </location>
</feature>
<evidence type="ECO:0000313" key="5">
    <source>
        <dbReference type="EMBL" id="AIK95556.1"/>
    </source>
</evidence>
<evidence type="ECO:0000259" key="4">
    <source>
        <dbReference type="PROSITE" id="PS51704"/>
    </source>
</evidence>
<proteinExistence type="predicted"/>
<dbReference type="PROSITE" id="PS51704">
    <property type="entry name" value="GP_PDE"/>
    <property type="match status" value="1"/>
</dbReference>
<dbReference type="eggNOG" id="COG0277">
    <property type="taxonomic scope" value="Bacteria"/>
</dbReference>
<organism evidence="5 6">
    <name type="scientific">Candidatus Odyssella acanthamoebae</name>
    <dbReference type="NCBI Taxonomy" id="91604"/>
    <lineage>
        <taxon>Bacteria</taxon>
        <taxon>Pseudomonadati</taxon>
        <taxon>Pseudomonadota</taxon>
        <taxon>Alphaproteobacteria</taxon>
        <taxon>Holosporales</taxon>
        <taxon>Candidatus Paracaedibacteraceae</taxon>
        <taxon>Candidatus Odyssella</taxon>
    </lineage>
</organism>
<dbReference type="SUPFAM" id="SSF55103">
    <property type="entry name" value="FAD-linked oxidases, C-terminal domain"/>
    <property type="match status" value="1"/>
</dbReference>
<evidence type="ECO:0000256" key="1">
    <source>
        <dbReference type="ARBA" id="ARBA00022630"/>
    </source>
</evidence>
<dbReference type="SUPFAM" id="SSF56176">
    <property type="entry name" value="FAD-binding/transporter-associated domain-like"/>
    <property type="match status" value="1"/>
</dbReference>
<sequence>MKLRKATKIIIVLVLLIVSVYLSTEPKYAPPSAVTPPFITHFPTFIAHKSIISNKSHPNTIDAIEEVLMSEVPGIEVDVRLSKDGIPFIYHGNTLEEETNGVGIPEDQVWTDLEKLTYKNTTNSKIMTLESLLTTVGSKKFIFLDIKTYKIFNQKLALAITALINKYQLQETIFVESFNPFLLLSVRLTAPDILIMYDFTTSSEAPSKDIEPQFKKIPWLLKQPFIQKQIRRIIRPDLLSPRFNINEDMLKSIISNGYPVVASNIDTPQAAQGLLDIGVKGIQTNKSMSIIQRVKATSQATYDAGGSGVIPSKIIHVQTVEDIVEAVQLARSTQKKITIAGLRHSMGGHTLLDNSIQLDTLGFKKVTYNPETMTVNIEPGATWKRVQKVLDRYGRSVKVMQGDNIFTVGGTISINIHGWQTNSAPLASTVVSLKVLTADGKIHHLHRDDHSLLFRAVLGGYGLFGLIINVELETAPNTALKFKAEFIDPNDFTQAYEKYVTQNPKAELAYGRLCVDKHHLFKHAGLYWYEQTHADKLEDLKFKPPITDNRGILRASETYNWGKKLRWSAEKTYVQRMLHSNAISRNNAMNTDIQILWPIYRTHKDVLQEFLVPKQNLNAFVASLKKHILDFKINILHVTIREVKQDHISLLPYAKTDMFGLLCAFSQGRTPDEEKQMRQFTQKVIDDLLQLNGVFFLPYRLHYTKEQLLTAYPEIKEWVRLKKTLDSENMFDSEFFQYVSKDED</sequence>
<dbReference type="OrthoDB" id="143770at2"/>
<evidence type="ECO:0000256" key="2">
    <source>
        <dbReference type="ARBA" id="ARBA00022827"/>
    </source>
</evidence>
<dbReference type="InterPro" id="IPR010031">
    <property type="entry name" value="FAD_lactone_oxidase-like"/>
</dbReference>
<accession>A0A077AT60</accession>
<keyword evidence="1" id="KW-0285">Flavoprotein</keyword>
<dbReference type="CDD" id="cd08556">
    <property type="entry name" value="GDPD"/>
    <property type="match status" value="1"/>
</dbReference>
<dbReference type="PANTHER" id="PTHR43762">
    <property type="entry name" value="L-GULONOLACTONE OXIDASE"/>
    <property type="match status" value="1"/>
</dbReference>
<gene>
    <name evidence="5" type="ORF">ID47_00420</name>
</gene>
<dbReference type="Gene3D" id="3.20.20.190">
    <property type="entry name" value="Phosphatidylinositol (PI) phosphodiesterase"/>
    <property type="match status" value="1"/>
</dbReference>
<evidence type="ECO:0000259" key="3">
    <source>
        <dbReference type="PROSITE" id="PS51387"/>
    </source>
</evidence>
<dbReference type="RefSeq" id="WP_038462729.1">
    <property type="nucleotide sequence ID" value="NZ_CP008941.1"/>
</dbReference>
<dbReference type="InterPro" id="IPR030395">
    <property type="entry name" value="GP_PDE_dom"/>
</dbReference>
<dbReference type="InterPro" id="IPR016167">
    <property type="entry name" value="FAD-bd_PCMH_sub1"/>
</dbReference>
<dbReference type="GO" id="GO:0071949">
    <property type="term" value="F:FAD binding"/>
    <property type="evidence" value="ECO:0007669"/>
    <property type="project" value="InterPro"/>
</dbReference>
<dbReference type="Proteomes" id="UP000028926">
    <property type="component" value="Chromosome"/>
</dbReference>
<dbReference type="AlphaFoldDB" id="A0A077AT60"/>
<dbReference type="KEGG" id="paca:ID47_00420"/>
<dbReference type="eggNOG" id="COG0584">
    <property type="taxonomic scope" value="Bacteria"/>
</dbReference>
<dbReference type="InterPro" id="IPR016164">
    <property type="entry name" value="FAD-linked_Oxase-like_C"/>
</dbReference>
<dbReference type="InterPro" id="IPR006094">
    <property type="entry name" value="Oxid_FAD_bind_N"/>
</dbReference>
<dbReference type="InterPro" id="IPR017946">
    <property type="entry name" value="PLC-like_Pdiesterase_TIM-brl"/>
</dbReference>
<dbReference type="Pfam" id="PF01565">
    <property type="entry name" value="FAD_binding_4"/>
    <property type="match status" value="1"/>
</dbReference>
<dbReference type="PROSITE" id="PS50007">
    <property type="entry name" value="PIPLC_X_DOMAIN"/>
    <property type="match status" value="1"/>
</dbReference>
<feature type="domain" description="GP-PDE" evidence="4">
    <location>
        <begin position="43"/>
        <end position="294"/>
    </location>
</feature>
<dbReference type="HOGENOM" id="CLU_373282_0_0_5"/>
<keyword evidence="6" id="KW-1185">Reference proteome</keyword>
<dbReference type="GO" id="GO:0016899">
    <property type="term" value="F:oxidoreductase activity, acting on the CH-OH group of donors, oxygen as acceptor"/>
    <property type="evidence" value="ECO:0007669"/>
    <property type="project" value="InterPro"/>
</dbReference>
<dbReference type="SUPFAM" id="SSF51695">
    <property type="entry name" value="PLC-like phosphodiesterases"/>
    <property type="match status" value="1"/>
</dbReference>
<keyword evidence="2" id="KW-0274">FAD</keyword>
<reference evidence="5 6" key="1">
    <citation type="submission" date="2014-07" db="EMBL/GenBank/DDBJ databases">
        <title>Comparative genomic insights into amoeba endosymbionts belonging to the families of Holosporaceae and Candidatus Midichloriaceae within Rickettsiales.</title>
        <authorList>
            <person name="Wang Z."/>
            <person name="Wu M."/>
        </authorList>
    </citation>
    <scope>NUCLEOTIDE SEQUENCE [LARGE SCALE GENOMIC DNA]</scope>
    <source>
        <strain evidence="5">PRA3</strain>
    </source>
</reference>